<dbReference type="AlphaFoldDB" id="A0AAJ6CVZ3"/>
<evidence type="ECO:0000313" key="7">
    <source>
        <dbReference type="Proteomes" id="UP001321249"/>
    </source>
</evidence>
<dbReference type="RefSeq" id="WP_342824092.1">
    <property type="nucleotide sequence ID" value="NZ_CP046146.1"/>
</dbReference>
<organism evidence="5 6">
    <name type="scientific">Candidatus Lucifugimonas marina</name>
    <dbReference type="NCBI Taxonomy" id="3038979"/>
    <lineage>
        <taxon>Bacteria</taxon>
        <taxon>Bacillati</taxon>
        <taxon>Chloroflexota</taxon>
        <taxon>Dehalococcoidia</taxon>
        <taxon>SAR202 cluster</taxon>
        <taxon>Candidatus Lucifugimonadales</taxon>
        <taxon>Candidatus Lucifugimonadaceae</taxon>
        <taxon>Candidatus Lucifugimonas</taxon>
    </lineage>
</organism>
<reference evidence="6" key="3">
    <citation type="submission" date="2023-06" db="EMBL/GenBank/DDBJ databases">
        <title>Pangenomics reveal diversification of enzyme families and niche specialization in globally abundant SAR202 bacteria.</title>
        <authorList>
            <person name="Saw J.H.W."/>
        </authorList>
    </citation>
    <scope>NUCLEOTIDE SEQUENCE [LARGE SCALE GENOMIC DNA]</scope>
    <source>
        <strain evidence="6">JH1073</strain>
    </source>
</reference>
<keyword evidence="6" id="KW-1185">Reference proteome</keyword>
<sequence length="263" mass="27059">MNLGITNRIAVVTGGSEGIGKAAATILAEEGVNVVILARTQSKLDAAVAEISQTAVGSIQAISCDVSDAGSVESAFDAILSEHGKVDILVNNAGQGNANTFDSLTTQIVDDDYALKVHGAMYCSKAALPSMQAQKWGRIINITTAAGKAAGYSTLPTAMSRAAGIAMTKSMSKEYGVDNILVNTVCIGSIRSAQNMVKAEEAVASGAVATTEDYYTERCKDVPVLRVGEAREAGDLIAYLASERASYISGTAINMDGGAAPVV</sequence>
<dbReference type="InterPro" id="IPR002347">
    <property type="entry name" value="SDR_fam"/>
</dbReference>
<protein>
    <submittedName>
        <fullName evidence="5">SDR family oxidoreductase</fullName>
    </submittedName>
</protein>
<evidence type="ECO:0000313" key="6">
    <source>
        <dbReference type="Proteomes" id="UP001219901"/>
    </source>
</evidence>
<evidence type="ECO:0000256" key="2">
    <source>
        <dbReference type="ARBA" id="ARBA00023002"/>
    </source>
</evidence>
<proteinExistence type="inferred from homology"/>
<dbReference type="EMBL" id="CP046147">
    <property type="protein sequence ID" value="WFG40654.1"/>
    <property type="molecule type" value="Genomic_DNA"/>
</dbReference>
<dbReference type="EMBL" id="WMBE01000002">
    <property type="protein sequence ID" value="MDG0866565.1"/>
    <property type="molecule type" value="Genomic_DNA"/>
</dbReference>
<evidence type="ECO:0000313" key="4">
    <source>
        <dbReference type="EMBL" id="MDG0866565.1"/>
    </source>
</evidence>
<comment type="similarity">
    <text evidence="1 3">Belongs to the short-chain dehydrogenases/reductases (SDR) family.</text>
</comment>
<dbReference type="InterPro" id="IPR050259">
    <property type="entry name" value="SDR"/>
</dbReference>
<dbReference type="PRINTS" id="PR00080">
    <property type="entry name" value="SDRFAMILY"/>
</dbReference>
<dbReference type="SUPFAM" id="SSF51735">
    <property type="entry name" value="NAD(P)-binding Rossmann-fold domains"/>
    <property type="match status" value="1"/>
</dbReference>
<name>A0AAJ6CVZ3_9CHLR</name>
<dbReference type="Proteomes" id="UP001219901">
    <property type="component" value="Chromosome"/>
</dbReference>
<reference evidence="6 7" key="1">
    <citation type="submission" date="2019-11" db="EMBL/GenBank/DDBJ databases">
        <authorList>
            <person name="Cho J.-C."/>
        </authorList>
    </citation>
    <scope>NUCLEOTIDE SEQUENCE [LARGE SCALE GENOMIC DNA]</scope>
    <source>
        <strain evidence="5 6">JH1073</strain>
        <strain evidence="4 7">JH702</strain>
    </source>
</reference>
<dbReference type="FunFam" id="3.40.50.720:FF:000084">
    <property type="entry name" value="Short-chain dehydrogenase reductase"/>
    <property type="match status" value="1"/>
</dbReference>
<dbReference type="PRINTS" id="PR00081">
    <property type="entry name" value="GDHRDH"/>
</dbReference>
<dbReference type="GO" id="GO:0016491">
    <property type="term" value="F:oxidoreductase activity"/>
    <property type="evidence" value="ECO:0007669"/>
    <property type="project" value="UniProtKB-KW"/>
</dbReference>
<dbReference type="InterPro" id="IPR036291">
    <property type="entry name" value="NAD(P)-bd_dom_sf"/>
</dbReference>
<dbReference type="PANTHER" id="PTHR42879">
    <property type="entry name" value="3-OXOACYL-(ACYL-CARRIER-PROTEIN) REDUCTASE"/>
    <property type="match status" value="1"/>
</dbReference>
<dbReference type="Proteomes" id="UP001321249">
    <property type="component" value="Unassembled WGS sequence"/>
</dbReference>
<reference evidence="5" key="2">
    <citation type="journal article" date="2023" name="Nat. Commun.">
        <title>Cultivation of marine bacteria of the SAR202 clade.</title>
        <authorList>
            <person name="Lim Y."/>
            <person name="Seo J.H."/>
            <person name="Giovannoni S.J."/>
            <person name="Kang I."/>
            <person name="Cho J.C."/>
        </authorList>
    </citation>
    <scope>NUCLEOTIDE SEQUENCE</scope>
    <source>
        <strain evidence="5">JH1073</strain>
    </source>
</reference>
<dbReference type="Pfam" id="PF00106">
    <property type="entry name" value="adh_short"/>
    <property type="match status" value="1"/>
</dbReference>
<evidence type="ECO:0000256" key="3">
    <source>
        <dbReference type="RuleBase" id="RU000363"/>
    </source>
</evidence>
<accession>A0AAJ6CVZ3</accession>
<evidence type="ECO:0000256" key="1">
    <source>
        <dbReference type="ARBA" id="ARBA00006484"/>
    </source>
</evidence>
<dbReference type="Gene3D" id="3.40.50.720">
    <property type="entry name" value="NAD(P)-binding Rossmann-like Domain"/>
    <property type="match status" value="1"/>
</dbReference>
<keyword evidence="2" id="KW-0560">Oxidoreductase</keyword>
<gene>
    <name evidence="4" type="ORF">GKO46_05685</name>
    <name evidence="5" type="ORF">GKO48_13930</name>
</gene>
<evidence type="ECO:0000313" key="5">
    <source>
        <dbReference type="EMBL" id="WFG40654.1"/>
    </source>
</evidence>